<evidence type="ECO:0000313" key="3">
    <source>
        <dbReference type="EMBL" id="MDK2125085.1"/>
    </source>
</evidence>
<accession>A0ABT7DYE2</accession>
<keyword evidence="2" id="KW-0472">Membrane</keyword>
<comment type="caution">
    <text evidence="3">The sequence shown here is derived from an EMBL/GenBank/DDBJ whole genome shotgun (WGS) entry which is preliminary data.</text>
</comment>
<evidence type="ECO:0000313" key="4">
    <source>
        <dbReference type="Proteomes" id="UP001172778"/>
    </source>
</evidence>
<keyword evidence="2" id="KW-1133">Transmembrane helix</keyword>
<keyword evidence="2" id="KW-0812">Transmembrane</keyword>
<organism evidence="3 4">
    <name type="scientific">Parachitinimonas caeni</name>
    <dbReference type="NCBI Taxonomy" id="3031301"/>
    <lineage>
        <taxon>Bacteria</taxon>
        <taxon>Pseudomonadati</taxon>
        <taxon>Pseudomonadota</taxon>
        <taxon>Betaproteobacteria</taxon>
        <taxon>Neisseriales</taxon>
        <taxon>Chitinibacteraceae</taxon>
        <taxon>Parachitinimonas</taxon>
    </lineage>
</organism>
<sequence>MTELSGANVWNLLWDLSLVGVSLLLFFMIHHLLKSAQRSSPQVIPPSAAKSDSHGDGNPPN</sequence>
<gene>
    <name evidence="3" type="ORF">PZA18_13605</name>
</gene>
<keyword evidence="4" id="KW-1185">Reference proteome</keyword>
<evidence type="ECO:0000256" key="2">
    <source>
        <dbReference type="SAM" id="Phobius"/>
    </source>
</evidence>
<protein>
    <submittedName>
        <fullName evidence="3">Uncharacterized protein</fullName>
    </submittedName>
</protein>
<reference evidence="3" key="1">
    <citation type="submission" date="2023-03" db="EMBL/GenBank/DDBJ databases">
        <title>Chitinimonas shenzhenensis gen. nov., sp. nov., a novel member of family Burkholderiaceae isolated from activated sludge collected in Shen Zhen, China.</title>
        <authorList>
            <person name="Wang X."/>
        </authorList>
    </citation>
    <scope>NUCLEOTIDE SEQUENCE</scope>
    <source>
        <strain evidence="3">DQS-5</strain>
    </source>
</reference>
<dbReference type="Proteomes" id="UP001172778">
    <property type="component" value="Unassembled WGS sequence"/>
</dbReference>
<feature type="region of interest" description="Disordered" evidence="1">
    <location>
        <begin position="37"/>
        <end position="61"/>
    </location>
</feature>
<dbReference type="EMBL" id="JARRAF010000015">
    <property type="protein sequence ID" value="MDK2125085.1"/>
    <property type="molecule type" value="Genomic_DNA"/>
</dbReference>
<evidence type="ECO:0000256" key="1">
    <source>
        <dbReference type="SAM" id="MobiDB-lite"/>
    </source>
</evidence>
<dbReference type="RefSeq" id="WP_284101397.1">
    <property type="nucleotide sequence ID" value="NZ_JARRAF010000015.1"/>
</dbReference>
<proteinExistence type="predicted"/>
<feature type="transmembrane region" description="Helical" evidence="2">
    <location>
        <begin position="12"/>
        <end position="33"/>
    </location>
</feature>
<name>A0ABT7DYE2_9NEIS</name>